<sequence>MNLKDERRDSGDRARHEGVNMAQAGPYEGVTGSEAAIDRAMNEAGGILRLAPTWVPRAFCTPGRRIRLHPDDYFPLGKERGGIDERWLASAVRAENGPLTDPFEGLSLVLDPTGGVIPLDEFVAHTKGDAIGGLWESHGLWPMYSKFFDNEFPLPFHIHHRDEHAALVGKPGKPEAYYFPPQMNNHGGRFPYTFFGLHPEVTRDELRDKFAAFLTGGDNRITDLSKAYRITPGTGWDVPAGILHAPASMCTYEPQAACDVFAMTESWSNNREVPDELLWKDVPADRVGDLDFIVELVDWERNVDPEFWSNRFTPPIETIESRAGSPEYVERWITYRSSAFSAKELTVAPGGSVTIADRDAHGLIAVAGHGRLDDLPIAAIASIRYGQLSSDEFFITAAAAKNGVEVTNTSATDDLVLLKHFGPGNQQLAAERGELGL</sequence>
<dbReference type="EMBL" id="CP035037">
    <property type="protein sequence ID" value="QAB18935.1"/>
    <property type="molecule type" value="Genomic_DNA"/>
</dbReference>
<evidence type="ECO:0008006" key="4">
    <source>
        <dbReference type="Google" id="ProtNLM"/>
    </source>
</evidence>
<organism evidence="2 3">
    <name type="scientific">Leucobacter muris</name>
    <dbReference type="NCBI Taxonomy" id="1935379"/>
    <lineage>
        <taxon>Bacteria</taxon>
        <taxon>Bacillati</taxon>
        <taxon>Actinomycetota</taxon>
        <taxon>Actinomycetes</taxon>
        <taxon>Micrococcales</taxon>
        <taxon>Microbacteriaceae</taxon>
        <taxon>Leucobacter</taxon>
    </lineage>
</organism>
<dbReference type="InterPro" id="IPR011051">
    <property type="entry name" value="RmlC_Cupin_sf"/>
</dbReference>
<accession>A0ABX5QIT2</accession>
<feature type="region of interest" description="Disordered" evidence="1">
    <location>
        <begin position="1"/>
        <end position="27"/>
    </location>
</feature>
<feature type="compositionally biased region" description="Basic and acidic residues" evidence="1">
    <location>
        <begin position="1"/>
        <end position="18"/>
    </location>
</feature>
<evidence type="ECO:0000313" key="3">
    <source>
        <dbReference type="Proteomes" id="UP000285768"/>
    </source>
</evidence>
<dbReference type="InterPro" id="IPR014710">
    <property type="entry name" value="RmlC-like_jellyroll"/>
</dbReference>
<reference evidence="2 3" key="1">
    <citation type="submission" date="2019-01" db="EMBL/GenBank/DDBJ databases">
        <title>Leucobacter muris sp. nov. isolated from the nose of a laboratory mouse.</title>
        <authorList>
            <person name="Benga L."/>
            <person name="Sproeer C."/>
            <person name="Schumann P."/>
            <person name="Verbarg S."/>
            <person name="Bunk B."/>
            <person name="Engelhardt E."/>
            <person name="Benten P.M."/>
            <person name="Sager M."/>
        </authorList>
    </citation>
    <scope>NUCLEOTIDE SEQUENCE [LARGE SCALE GENOMIC DNA]</scope>
    <source>
        <strain evidence="2 3">DSM 101948</strain>
    </source>
</reference>
<gene>
    <name evidence="2" type="ORF">Leucomu_14345</name>
</gene>
<proteinExistence type="predicted"/>
<keyword evidence="3" id="KW-1185">Reference proteome</keyword>
<dbReference type="Gene3D" id="2.60.120.10">
    <property type="entry name" value="Jelly Rolls"/>
    <property type="match status" value="1"/>
</dbReference>
<protein>
    <recommendedName>
        <fullName evidence="4">Mannose-6-phosphate isomerase</fullName>
    </recommendedName>
</protein>
<evidence type="ECO:0000313" key="2">
    <source>
        <dbReference type="EMBL" id="QAB18935.1"/>
    </source>
</evidence>
<dbReference type="SUPFAM" id="SSF51182">
    <property type="entry name" value="RmlC-like cupins"/>
    <property type="match status" value="1"/>
</dbReference>
<name>A0ABX5QIT2_9MICO</name>
<dbReference type="Proteomes" id="UP000285768">
    <property type="component" value="Chromosome"/>
</dbReference>
<evidence type="ECO:0000256" key="1">
    <source>
        <dbReference type="SAM" id="MobiDB-lite"/>
    </source>
</evidence>